<dbReference type="RefSeq" id="WP_176712657.1">
    <property type="nucleotide sequence ID" value="NZ_CP059488.1"/>
</dbReference>
<reference evidence="1 2" key="1">
    <citation type="submission" date="2020-07" db="EMBL/GenBank/DDBJ databases">
        <title>Complete genome sequence analysis of Acidithiobacillus ferrivorans XJFY6S-08 reveals extreme environmental adaptation to alpine acid mine drainage.</title>
        <authorList>
            <person name="Yan L."/>
            <person name="Ni Y."/>
        </authorList>
    </citation>
    <scope>NUCLEOTIDE SEQUENCE [LARGE SCALE GENOMIC DNA]</scope>
    <source>
        <strain evidence="1 2">XJFY6S-08</strain>
    </source>
</reference>
<dbReference type="Proteomes" id="UP000595420">
    <property type="component" value="Chromosome"/>
</dbReference>
<protein>
    <submittedName>
        <fullName evidence="1">Uncharacterized protein</fullName>
    </submittedName>
</protein>
<proteinExistence type="predicted"/>
<name>A0A7T4WF26_9PROT</name>
<dbReference type="AlphaFoldDB" id="A0A7T4WF26"/>
<sequence>MSPDASQINRIIALVEKERAKGDIIEGERNILDAAGEIAGRQAHEQHRDRYY</sequence>
<accession>A0A7T4WF26</accession>
<evidence type="ECO:0000313" key="2">
    <source>
        <dbReference type="Proteomes" id="UP000595420"/>
    </source>
</evidence>
<evidence type="ECO:0000313" key="1">
    <source>
        <dbReference type="EMBL" id="QQD73412.1"/>
    </source>
</evidence>
<dbReference type="EMBL" id="CP059488">
    <property type="protein sequence ID" value="QQD73412.1"/>
    <property type="molecule type" value="Genomic_DNA"/>
</dbReference>
<organism evidence="1 2">
    <name type="scientific">Acidithiobacillus ferrivorans</name>
    <dbReference type="NCBI Taxonomy" id="160808"/>
    <lineage>
        <taxon>Bacteria</taxon>
        <taxon>Pseudomonadati</taxon>
        <taxon>Pseudomonadota</taxon>
        <taxon>Acidithiobacillia</taxon>
        <taxon>Acidithiobacillales</taxon>
        <taxon>Acidithiobacillaceae</taxon>
        <taxon>Acidithiobacillus</taxon>
    </lineage>
</organism>
<gene>
    <name evidence="1" type="ORF">H2515_03770</name>
</gene>